<dbReference type="OrthoDB" id="1440812at2"/>
<accession>A0A1X7LDT2</accession>
<sequence>MIVCHYDLEVLFSNYKNLLQERLDRYRLLHICEDSVRYDFFSALIETYGLRPSQIQIEVPINEKCFNSRNNDKAFRKEKPLIDLVVKEEFLNISAEFGLFRQNSNEDGTINQTYRTVKMLNDMIRVSLEANFTGTRGFFICVADHKMLGHQMNSKIIDSFPSNYYITTALIEHQLKQKTNNFDHRFLQIFKNEGRNIVSKLIFDESLKAKLVMHETKLLIWEVYLE</sequence>
<evidence type="ECO:0000313" key="2">
    <source>
        <dbReference type="Proteomes" id="UP000192980"/>
    </source>
</evidence>
<proteinExistence type="predicted"/>
<dbReference type="RefSeq" id="WP_085474554.1">
    <property type="nucleotide sequence ID" value="NZ_FXAU01000010.1"/>
</dbReference>
<reference evidence="1 2" key="1">
    <citation type="submission" date="2017-04" db="EMBL/GenBank/DDBJ databases">
        <authorList>
            <person name="Afonso C.L."/>
            <person name="Miller P.J."/>
            <person name="Scott M.A."/>
            <person name="Spackman E."/>
            <person name="Goraichik I."/>
            <person name="Dimitrov K.M."/>
            <person name="Suarez D.L."/>
            <person name="Swayne D.E."/>
        </authorList>
    </citation>
    <scope>NUCLEOTIDE SEQUENCE [LARGE SCALE GENOMIC DNA]</scope>
    <source>
        <strain evidence="1 2">DSM 22418</strain>
    </source>
</reference>
<organism evidence="1 2">
    <name type="scientific">Sphingobacterium psychroaquaticum</name>
    <dbReference type="NCBI Taxonomy" id="561061"/>
    <lineage>
        <taxon>Bacteria</taxon>
        <taxon>Pseudomonadati</taxon>
        <taxon>Bacteroidota</taxon>
        <taxon>Sphingobacteriia</taxon>
        <taxon>Sphingobacteriales</taxon>
        <taxon>Sphingobacteriaceae</taxon>
        <taxon>Sphingobacterium</taxon>
    </lineage>
</organism>
<gene>
    <name evidence="1" type="ORF">SAMN05660862_0011</name>
</gene>
<dbReference type="EMBL" id="FXAU01000010">
    <property type="protein sequence ID" value="SMG51654.1"/>
    <property type="molecule type" value="Genomic_DNA"/>
</dbReference>
<dbReference type="Proteomes" id="UP000192980">
    <property type="component" value="Unassembled WGS sequence"/>
</dbReference>
<keyword evidence="2" id="KW-1185">Reference proteome</keyword>
<evidence type="ECO:0000313" key="1">
    <source>
        <dbReference type="EMBL" id="SMG51654.1"/>
    </source>
</evidence>
<protein>
    <submittedName>
        <fullName evidence="1">Uncharacterized protein</fullName>
    </submittedName>
</protein>
<name>A0A1X7LDT2_9SPHI</name>
<dbReference type="AlphaFoldDB" id="A0A1X7LDT2"/>